<feature type="signal peptide" evidence="1">
    <location>
        <begin position="1"/>
        <end position="27"/>
    </location>
</feature>
<dbReference type="PATRIC" id="fig|1769779.3.peg.2241"/>
<sequence length="167" mass="19261" precursor="true">MNALSSLLSQRALCFLCLLLTCSFSHAKTHASYLTPAYCEGLVEQFVDSGMRSLDTYVNKHFNPEYRGGIRNTIHFLDQRSEWLGECNDYLVDTNKSTVFYSEKLTQDIFAAIESLSRELQHVRQGVEYPDDTGANNPAPFIKERYTELAKLIDQHHTRVLMRKQFE</sequence>
<keyword evidence="1" id="KW-0732">Signal</keyword>
<evidence type="ECO:0000313" key="3">
    <source>
        <dbReference type="Proteomes" id="UP000095672"/>
    </source>
</evidence>
<dbReference type="AlphaFoldDB" id="A0A1C9W921"/>
<name>A0A1C9W921_9GAMM</name>
<feature type="chain" id="PRO_5008895582" evidence="1">
    <location>
        <begin position="28"/>
        <end position="167"/>
    </location>
</feature>
<protein>
    <submittedName>
        <fullName evidence="2">Uncharacterized protein</fullName>
    </submittedName>
</protein>
<evidence type="ECO:0000313" key="2">
    <source>
        <dbReference type="EMBL" id="AOS97656.1"/>
    </source>
</evidence>
<evidence type="ECO:0000256" key="1">
    <source>
        <dbReference type="SAM" id="SignalP"/>
    </source>
</evidence>
<accession>A0A1C9W921</accession>
<dbReference type="EMBL" id="CP014143">
    <property type="protein sequence ID" value="AOS97656.1"/>
    <property type="molecule type" value="Genomic_DNA"/>
</dbReference>
<keyword evidence="3" id="KW-1185">Reference proteome</keyword>
<organism evidence="2 3">
    <name type="scientific">Microbulbifer aggregans</name>
    <dbReference type="NCBI Taxonomy" id="1769779"/>
    <lineage>
        <taxon>Bacteria</taxon>
        <taxon>Pseudomonadati</taxon>
        <taxon>Pseudomonadota</taxon>
        <taxon>Gammaproteobacteria</taxon>
        <taxon>Cellvibrionales</taxon>
        <taxon>Microbulbiferaceae</taxon>
        <taxon>Microbulbifer</taxon>
    </lineage>
</organism>
<reference evidence="3" key="1">
    <citation type="submission" date="2016-01" db="EMBL/GenBank/DDBJ databases">
        <title>Complete genome sequence of Microbulbifer sp. CCB-MM1, a halophile isolated from Matang Mangrove Forest, Perak.</title>
        <authorList>
            <person name="Moh T.H."/>
            <person name="Dinesh B."/>
            <person name="Lau N.-S."/>
            <person name="Go F."/>
            <person name="Alexander Chong S.-C."/>
        </authorList>
    </citation>
    <scope>NUCLEOTIDE SEQUENCE [LARGE SCALE GENOMIC DNA]</scope>
    <source>
        <strain evidence="3">CCB-MM1</strain>
    </source>
</reference>
<dbReference type="OrthoDB" id="5732971at2"/>
<dbReference type="Proteomes" id="UP000095672">
    <property type="component" value="Chromosome"/>
</dbReference>
<gene>
    <name evidence="2" type="ORF">AUP74_02247</name>
</gene>
<dbReference type="KEGG" id="micc:AUP74_02247"/>
<proteinExistence type="predicted"/>
<dbReference type="RefSeq" id="WP_069947628.1">
    <property type="nucleotide sequence ID" value="NZ_CP014143.1"/>
</dbReference>